<dbReference type="AlphaFoldDB" id="A0AAN5CHD5"/>
<comment type="caution">
    <text evidence="1">The sequence shown here is derived from an EMBL/GenBank/DDBJ whole genome shotgun (WGS) entry which is preliminary data.</text>
</comment>
<name>A0AAN5CHD5_9BILA</name>
<sequence length="77" mass="8433">CGSISDQLSRVVEEHADLVITKRVRDPIVVVVDPLGDPVDGHRLGRLTDVVGDLVSLHVASLEQRSQLSKQFSEMTI</sequence>
<organism evidence="1 2">
    <name type="scientific">Pristionchus mayeri</name>
    <dbReference type="NCBI Taxonomy" id="1317129"/>
    <lineage>
        <taxon>Eukaryota</taxon>
        <taxon>Metazoa</taxon>
        <taxon>Ecdysozoa</taxon>
        <taxon>Nematoda</taxon>
        <taxon>Chromadorea</taxon>
        <taxon>Rhabditida</taxon>
        <taxon>Rhabditina</taxon>
        <taxon>Diplogasteromorpha</taxon>
        <taxon>Diplogasteroidea</taxon>
        <taxon>Neodiplogasteridae</taxon>
        <taxon>Pristionchus</taxon>
    </lineage>
</organism>
<protein>
    <submittedName>
        <fullName evidence="1">Uncharacterized protein</fullName>
    </submittedName>
</protein>
<keyword evidence="2" id="KW-1185">Reference proteome</keyword>
<evidence type="ECO:0000313" key="2">
    <source>
        <dbReference type="Proteomes" id="UP001328107"/>
    </source>
</evidence>
<proteinExistence type="predicted"/>
<feature type="non-terminal residue" evidence="1">
    <location>
        <position position="1"/>
    </location>
</feature>
<evidence type="ECO:0000313" key="1">
    <source>
        <dbReference type="EMBL" id="GMR43686.1"/>
    </source>
</evidence>
<accession>A0AAN5CHD5</accession>
<dbReference type="EMBL" id="BTRK01000003">
    <property type="protein sequence ID" value="GMR43686.1"/>
    <property type="molecule type" value="Genomic_DNA"/>
</dbReference>
<gene>
    <name evidence="1" type="ORF">PMAYCL1PPCAC_13881</name>
</gene>
<reference evidence="2" key="1">
    <citation type="submission" date="2022-10" db="EMBL/GenBank/DDBJ databases">
        <title>Genome assembly of Pristionchus species.</title>
        <authorList>
            <person name="Yoshida K."/>
            <person name="Sommer R.J."/>
        </authorList>
    </citation>
    <scope>NUCLEOTIDE SEQUENCE [LARGE SCALE GENOMIC DNA]</scope>
    <source>
        <strain evidence="2">RS5460</strain>
    </source>
</reference>
<dbReference type="Proteomes" id="UP001328107">
    <property type="component" value="Unassembled WGS sequence"/>
</dbReference>
<feature type="non-terminal residue" evidence="1">
    <location>
        <position position="77"/>
    </location>
</feature>